<dbReference type="AlphaFoldDB" id="A0A8J4M2A9"/>
<gene>
    <name evidence="2" type="ORF">XYCOK13_23230</name>
</gene>
<proteinExistence type="predicted"/>
<dbReference type="EMBL" id="BOVK01000028">
    <property type="protein sequence ID" value="GIQ69499.1"/>
    <property type="molecule type" value="Genomic_DNA"/>
</dbReference>
<name>A0A8J4M2A9_9BACL</name>
<dbReference type="InterPro" id="IPR026935">
    <property type="entry name" value="BtrH_N"/>
</dbReference>
<comment type="caution">
    <text evidence="2">The sequence shown here is derived from an EMBL/GenBank/DDBJ whole genome shotgun (WGS) entry which is preliminary data.</text>
</comment>
<evidence type="ECO:0000313" key="3">
    <source>
        <dbReference type="Proteomes" id="UP000677918"/>
    </source>
</evidence>
<reference evidence="2" key="1">
    <citation type="submission" date="2021-04" db="EMBL/GenBank/DDBJ databases">
        <title>Draft genome sequence of Xylanibacillus composti strain K13.</title>
        <authorList>
            <person name="Uke A."/>
            <person name="Chhe C."/>
            <person name="Baramee S."/>
            <person name="Kosugi A."/>
        </authorList>
    </citation>
    <scope>NUCLEOTIDE SEQUENCE</scope>
    <source>
        <strain evidence="2">K13</strain>
    </source>
</reference>
<evidence type="ECO:0000313" key="2">
    <source>
        <dbReference type="EMBL" id="GIQ69499.1"/>
    </source>
</evidence>
<evidence type="ECO:0000259" key="1">
    <source>
        <dbReference type="Pfam" id="PF14399"/>
    </source>
</evidence>
<accession>A0A8J4M2A9</accession>
<organism evidence="2 3">
    <name type="scientific">Xylanibacillus composti</name>
    <dbReference type="NCBI Taxonomy" id="1572762"/>
    <lineage>
        <taxon>Bacteria</taxon>
        <taxon>Bacillati</taxon>
        <taxon>Bacillota</taxon>
        <taxon>Bacilli</taxon>
        <taxon>Bacillales</taxon>
        <taxon>Paenibacillaceae</taxon>
        <taxon>Xylanibacillus</taxon>
    </lineage>
</organism>
<protein>
    <recommendedName>
        <fullName evidence="1">Butirosin biosynthesis protein H N-terminal domain-containing protein</fullName>
    </recommendedName>
</protein>
<sequence>MHADGLKFAFHPASPEMPTIGARMQVDFQTVFPLMETFHGLRMRMHQHISPEEAFSLIKGQLEAGNPVILAQDDYYNPGDPNFGVRHATHHLMIVTGCEPDTKGLYCIDPFFERGRSLLPYDLFAQGFDRCITCTPVATKAADGVFMKAALRDIVKEELRGKSAAAMLALAEALPAIRMEDETKGCATFGDSLLFLRHAALNTSRRNYSHMLRYLAVHADSPSLYGTADVFELLANRWMIIIGHLTKLNNLAKQEEGGTASQETVIRGLMAKIAEASEAEIEALEILHNQLGHDERAFNQREVAAAVHHEEVAVKEIVPVDLVPYFHTRAIENDAGTANFDSEGYYFSREGAPEGTLRVADMLFAFPALALDDRDNLVCQGQAIDLPDGEFQGLMLLGCCEFGSYRESLTVEFADGSSEDLPFGFSDWWTYTPVDGEIIAWRSNVMRLGKGKQAAETYMYAKKKSFRTRNTPVRLHLPDLSTIHIFGISLWK</sequence>
<dbReference type="Pfam" id="PF14399">
    <property type="entry name" value="BtrH_N"/>
    <property type="match status" value="1"/>
</dbReference>
<dbReference type="Proteomes" id="UP000677918">
    <property type="component" value="Unassembled WGS sequence"/>
</dbReference>
<feature type="domain" description="Butirosin biosynthesis protein H N-terminal" evidence="1">
    <location>
        <begin position="4"/>
        <end position="109"/>
    </location>
</feature>
<keyword evidence="3" id="KW-1185">Reference proteome</keyword>